<keyword evidence="2" id="KW-1185">Reference proteome</keyword>
<dbReference type="RefSeq" id="XP_001447685.1">
    <property type="nucleotide sequence ID" value="XM_001447648.1"/>
</dbReference>
<name>A0DB71_PARTE</name>
<accession>A0DB71</accession>
<organism evidence="1 2">
    <name type="scientific">Paramecium tetraurelia</name>
    <dbReference type="NCBI Taxonomy" id="5888"/>
    <lineage>
        <taxon>Eukaryota</taxon>
        <taxon>Sar</taxon>
        <taxon>Alveolata</taxon>
        <taxon>Ciliophora</taxon>
        <taxon>Intramacronucleata</taxon>
        <taxon>Oligohymenophorea</taxon>
        <taxon>Peniculida</taxon>
        <taxon>Parameciidae</taxon>
        <taxon>Paramecium</taxon>
    </lineage>
</organism>
<evidence type="ECO:0000313" key="2">
    <source>
        <dbReference type="Proteomes" id="UP000000600"/>
    </source>
</evidence>
<dbReference type="Proteomes" id="UP000000600">
    <property type="component" value="Unassembled WGS sequence"/>
</dbReference>
<dbReference type="GeneID" id="5033470"/>
<evidence type="ECO:0000313" key="1">
    <source>
        <dbReference type="EMBL" id="CAK80288.1"/>
    </source>
</evidence>
<dbReference type="InParanoid" id="A0DB71"/>
<dbReference type="HOGENOM" id="CLU_2255392_0_0_1"/>
<dbReference type="AlphaFoldDB" id="A0DB71"/>
<dbReference type="KEGG" id="ptm:GSPATT00015182001"/>
<sequence length="104" mass="12256">MRLLQIELGLLLRKTTVQQANPYLRYRIVADELNDYCQTETFMSYSSKYLILCNSTETRKDYKFTVNENLYSQIIELFNYIKTVPKIANYVSISPLISKLLKQS</sequence>
<dbReference type="EMBL" id="CT868363">
    <property type="protein sequence ID" value="CAK80288.1"/>
    <property type="molecule type" value="Genomic_DNA"/>
</dbReference>
<reference evidence="1 2" key="1">
    <citation type="journal article" date="2006" name="Nature">
        <title>Global trends of whole-genome duplications revealed by the ciliate Paramecium tetraurelia.</title>
        <authorList>
            <consortium name="Genoscope"/>
            <person name="Aury J.-M."/>
            <person name="Jaillon O."/>
            <person name="Duret L."/>
            <person name="Noel B."/>
            <person name="Jubin C."/>
            <person name="Porcel B.M."/>
            <person name="Segurens B."/>
            <person name="Daubin V."/>
            <person name="Anthouard V."/>
            <person name="Aiach N."/>
            <person name="Arnaiz O."/>
            <person name="Billaut A."/>
            <person name="Beisson J."/>
            <person name="Blanc I."/>
            <person name="Bouhouche K."/>
            <person name="Camara F."/>
            <person name="Duharcourt S."/>
            <person name="Guigo R."/>
            <person name="Gogendeau D."/>
            <person name="Katinka M."/>
            <person name="Keller A.-M."/>
            <person name="Kissmehl R."/>
            <person name="Klotz C."/>
            <person name="Koll F."/>
            <person name="Le Moue A."/>
            <person name="Lepere C."/>
            <person name="Malinsky S."/>
            <person name="Nowacki M."/>
            <person name="Nowak J.K."/>
            <person name="Plattner H."/>
            <person name="Poulain J."/>
            <person name="Ruiz F."/>
            <person name="Serrano V."/>
            <person name="Zagulski M."/>
            <person name="Dessen P."/>
            <person name="Betermier M."/>
            <person name="Weissenbach J."/>
            <person name="Scarpelli C."/>
            <person name="Schachter V."/>
            <person name="Sperling L."/>
            <person name="Meyer E."/>
            <person name="Cohen J."/>
            <person name="Wincker P."/>
        </authorList>
    </citation>
    <scope>NUCLEOTIDE SEQUENCE [LARGE SCALE GENOMIC DNA]</scope>
    <source>
        <strain evidence="1 2">Stock d4-2</strain>
    </source>
</reference>
<protein>
    <submittedName>
        <fullName evidence="1">Uncharacterized protein</fullName>
    </submittedName>
</protein>
<gene>
    <name evidence="1" type="ORF">GSPATT00015182001</name>
</gene>
<proteinExistence type="predicted"/>